<sequence>MIKDFIIDWETFGNVSRSAVIDVAAVVFDPNPEVVETFDELVQRGMKLKFNLKAQQGVRLFGASTMKWWKSQSEEARKNLLPSDEDIDHVEGLHKLLQFLKDNGVDPWKSFGWCRGQSFDFPILVDILREGEARKGIAEKDIDTFGLEPCKFWNQRDIRTAIESLLLTRDLTTTPLRKGVLDGFIAHDSIHDCAKDILMLKYAQRYALGLEDAPEGDEIDPLSLPKGRG</sequence>
<dbReference type="GO" id="GO:0003676">
    <property type="term" value="F:nucleic acid binding"/>
    <property type="evidence" value="ECO:0007669"/>
    <property type="project" value="InterPro"/>
</dbReference>
<dbReference type="GeneID" id="65109160"/>
<dbReference type="Gene3D" id="3.30.420.10">
    <property type="entry name" value="Ribonuclease H-like superfamily/Ribonuclease H"/>
    <property type="match status" value="1"/>
</dbReference>
<organism evidence="2 3">
    <name type="scientific">Cronobacter phage Pet-CM3-4</name>
    <dbReference type="NCBI Taxonomy" id="1892569"/>
    <lineage>
        <taxon>Viruses</taxon>
        <taxon>Duplodnaviria</taxon>
        <taxon>Heunggongvirae</taxon>
        <taxon>Uroviricota</taxon>
        <taxon>Caudoviricetes</taxon>
        <taxon>Pantevenvirales</taxon>
        <taxon>Straboviridae</taxon>
        <taxon>Tevenvirinae</taxon>
        <taxon>Karamvirus</taxon>
        <taxon>Karamvirus petcm34</taxon>
    </lineage>
</organism>
<evidence type="ECO:0000313" key="2">
    <source>
        <dbReference type="EMBL" id="SCN45706.1"/>
    </source>
</evidence>
<dbReference type="GO" id="GO:0004527">
    <property type="term" value="F:exonuclease activity"/>
    <property type="evidence" value="ECO:0007669"/>
    <property type="project" value="UniProtKB-KW"/>
</dbReference>
<dbReference type="Proteomes" id="UP000279601">
    <property type="component" value="Segment"/>
</dbReference>
<dbReference type="RefSeq" id="YP_010091628.1">
    <property type="nucleotide sequence ID" value="NC_055726.1"/>
</dbReference>
<dbReference type="InterPro" id="IPR012337">
    <property type="entry name" value="RNaseH-like_sf"/>
</dbReference>
<keyword evidence="2" id="KW-0378">Hydrolase</keyword>
<keyword evidence="3" id="KW-1185">Reference proteome</keyword>
<dbReference type="EMBL" id="LT614807">
    <property type="protein sequence ID" value="SCN45706.1"/>
    <property type="molecule type" value="Genomic_DNA"/>
</dbReference>
<name>A0A1D3RKY3_9CAUD</name>
<keyword evidence="2" id="KW-0269">Exonuclease</keyword>
<proteinExistence type="predicted"/>
<dbReference type="InterPro" id="IPR033390">
    <property type="entry name" value="Rv2179c-like"/>
</dbReference>
<dbReference type="Pfam" id="PF16473">
    <property type="entry name" value="Rv2179c-like"/>
    <property type="match status" value="1"/>
</dbReference>
<dbReference type="SUPFAM" id="SSF53098">
    <property type="entry name" value="Ribonuclease H-like"/>
    <property type="match status" value="1"/>
</dbReference>
<feature type="domain" description="3'-5' exoribonuclease Rv2179c-like" evidence="1">
    <location>
        <begin position="4"/>
        <end position="192"/>
    </location>
</feature>
<reference evidence="3" key="1">
    <citation type="submission" date="2016-09" db="EMBL/GenBank/DDBJ databases">
        <authorList>
            <person name="Kajsik M."/>
        </authorList>
    </citation>
    <scope>NUCLEOTIDE SEQUENCE [LARGE SCALE GENOMIC DNA]</scope>
</reference>
<evidence type="ECO:0000313" key="3">
    <source>
        <dbReference type="Proteomes" id="UP000279601"/>
    </source>
</evidence>
<accession>A0A1D3RKY3</accession>
<protein>
    <submittedName>
        <fullName evidence="2">T4-like phage DexA exonuclease A</fullName>
    </submittedName>
</protein>
<dbReference type="KEGG" id="vg:65109160"/>
<evidence type="ECO:0000259" key="1">
    <source>
        <dbReference type="Pfam" id="PF16473"/>
    </source>
</evidence>
<dbReference type="InterPro" id="IPR036397">
    <property type="entry name" value="RNaseH_sf"/>
</dbReference>
<keyword evidence="2" id="KW-0540">Nuclease</keyword>